<evidence type="ECO:0000313" key="3">
    <source>
        <dbReference type="Proteomes" id="UP000220904"/>
    </source>
</evidence>
<name>A0A2A7B884_9FIRM</name>
<comment type="caution">
    <text evidence="2">The sequence shown here is derived from an EMBL/GenBank/DDBJ whole genome shotgun (WGS) entry which is preliminary data.</text>
</comment>
<proteinExistence type="predicted"/>
<dbReference type="AlphaFoldDB" id="A0A2A7B884"/>
<sequence length="112" mass="12004">MENKMKMPANYNVMNEEEMTYTQGGSAFGAVSALAGTAFSIWGLYNYYKGMVATRNYVAAHKGQDTAALLEGGMNTYVNYLQKDLISAFKGICAGSAAVGLWPITALVIITA</sequence>
<dbReference type="OrthoDB" id="1860592at2"/>
<keyword evidence="1" id="KW-1133">Transmembrane helix</keyword>
<keyword evidence="1" id="KW-0472">Membrane</keyword>
<dbReference type="RefSeq" id="WP_097791800.1">
    <property type="nucleotide sequence ID" value="NZ_NOUV01000006.1"/>
</dbReference>
<reference evidence="2 3" key="1">
    <citation type="journal article" date="2017" name="Front. Microbiol.">
        <title>New Insights into the Diversity of the Genus Faecalibacterium.</title>
        <authorList>
            <person name="Benevides L."/>
            <person name="Burman S."/>
            <person name="Martin R."/>
            <person name="Robert V."/>
            <person name="Thomas M."/>
            <person name="Miquel S."/>
            <person name="Chain F."/>
            <person name="Sokol H."/>
            <person name="Bermudez-Humaran L.G."/>
            <person name="Morrison M."/>
            <person name="Langella P."/>
            <person name="Azevedo V.A."/>
            <person name="Chatel J.M."/>
            <person name="Soares S."/>
        </authorList>
    </citation>
    <scope>NUCLEOTIDE SEQUENCE [LARGE SCALE GENOMIC DNA]</scope>
    <source>
        <strain evidence="2 3">AHMP21</strain>
    </source>
</reference>
<evidence type="ECO:0000313" key="2">
    <source>
        <dbReference type="EMBL" id="PDX87586.1"/>
    </source>
</evidence>
<gene>
    <name evidence="2" type="ORF">CHR60_03680</name>
</gene>
<organism evidence="2 3">
    <name type="scientific">Faecalibacterium prausnitzii</name>
    <dbReference type="NCBI Taxonomy" id="853"/>
    <lineage>
        <taxon>Bacteria</taxon>
        <taxon>Bacillati</taxon>
        <taxon>Bacillota</taxon>
        <taxon>Clostridia</taxon>
        <taxon>Eubacteriales</taxon>
        <taxon>Oscillospiraceae</taxon>
        <taxon>Faecalibacterium</taxon>
    </lineage>
</organism>
<protein>
    <submittedName>
        <fullName evidence="2">Uncharacterized protein</fullName>
    </submittedName>
</protein>
<dbReference type="EMBL" id="NOUV01000006">
    <property type="protein sequence ID" value="PDX87586.1"/>
    <property type="molecule type" value="Genomic_DNA"/>
</dbReference>
<dbReference type="Proteomes" id="UP000220904">
    <property type="component" value="Unassembled WGS sequence"/>
</dbReference>
<keyword evidence="1" id="KW-0812">Transmembrane</keyword>
<accession>A0A2A7B884</accession>
<evidence type="ECO:0000256" key="1">
    <source>
        <dbReference type="SAM" id="Phobius"/>
    </source>
</evidence>
<feature type="transmembrane region" description="Helical" evidence="1">
    <location>
        <begin position="20"/>
        <end position="45"/>
    </location>
</feature>